<reference evidence="1" key="2">
    <citation type="submission" date="2022-10" db="EMBL/GenBank/DDBJ databases">
        <authorList>
            <consortium name="ENA_rothamsted_submissions"/>
            <consortium name="culmorum"/>
            <person name="King R."/>
        </authorList>
    </citation>
    <scope>NUCLEOTIDE SEQUENCE</scope>
</reference>
<evidence type="ECO:0000313" key="1">
    <source>
        <dbReference type="EMBL" id="CAG9820769.1"/>
    </source>
</evidence>
<dbReference type="PANTHER" id="PTHR31511:SF12">
    <property type="entry name" value="RHO TERMINATION FACTOR N-TERMINAL DOMAIN-CONTAINING PROTEIN"/>
    <property type="match status" value="1"/>
</dbReference>
<dbReference type="Gene3D" id="3.90.1600.10">
    <property type="entry name" value="Palm domain of DNA polymerase"/>
    <property type="match status" value="1"/>
</dbReference>
<dbReference type="InterPro" id="IPR023211">
    <property type="entry name" value="DNA_pol_palm_dom_sf"/>
</dbReference>
<accession>A0A9N9X3J4</accession>
<dbReference type="Proteomes" id="UP001153737">
    <property type="component" value="Chromosome 4"/>
</dbReference>
<organism evidence="1 2">
    <name type="scientific">Phaedon cochleariae</name>
    <name type="common">Mustard beetle</name>
    <dbReference type="NCBI Taxonomy" id="80249"/>
    <lineage>
        <taxon>Eukaryota</taxon>
        <taxon>Metazoa</taxon>
        <taxon>Ecdysozoa</taxon>
        <taxon>Arthropoda</taxon>
        <taxon>Hexapoda</taxon>
        <taxon>Insecta</taxon>
        <taxon>Pterygota</taxon>
        <taxon>Neoptera</taxon>
        <taxon>Endopterygota</taxon>
        <taxon>Coleoptera</taxon>
        <taxon>Polyphaga</taxon>
        <taxon>Cucujiformia</taxon>
        <taxon>Chrysomeloidea</taxon>
        <taxon>Chrysomelidae</taxon>
        <taxon>Chrysomelinae</taxon>
        <taxon>Chrysomelini</taxon>
        <taxon>Phaedon</taxon>
    </lineage>
</organism>
<proteinExistence type="predicted"/>
<dbReference type="GO" id="GO:0071897">
    <property type="term" value="P:DNA biosynthetic process"/>
    <property type="evidence" value="ECO:0007669"/>
    <property type="project" value="UniProtKB-ARBA"/>
</dbReference>
<evidence type="ECO:0000313" key="2">
    <source>
        <dbReference type="Proteomes" id="UP001153737"/>
    </source>
</evidence>
<gene>
    <name evidence="1" type="ORF">PHAECO_LOCUS8711</name>
</gene>
<dbReference type="PANTHER" id="PTHR31511">
    <property type="entry name" value="PROTEIN CBG23764"/>
    <property type="match status" value="1"/>
</dbReference>
<keyword evidence="2" id="KW-1185">Reference proteome</keyword>
<evidence type="ECO:0008006" key="3">
    <source>
        <dbReference type="Google" id="ProtNLM"/>
    </source>
</evidence>
<reference evidence="1" key="1">
    <citation type="submission" date="2022-01" db="EMBL/GenBank/DDBJ databases">
        <authorList>
            <person name="King R."/>
        </authorList>
    </citation>
    <scope>NUCLEOTIDE SEQUENCE</scope>
</reference>
<dbReference type="EMBL" id="OU896710">
    <property type="protein sequence ID" value="CAG9820769.1"/>
    <property type="molecule type" value="Genomic_DNA"/>
</dbReference>
<dbReference type="AlphaFoldDB" id="A0A9N9X3J4"/>
<dbReference type="SUPFAM" id="SSF56672">
    <property type="entry name" value="DNA/RNA polymerases"/>
    <property type="match status" value="1"/>
</dbReference>
<name>A0A9N9X3J4_PHACE</name>
<dbReference type="OrthoDB" id="414982at2759"/>
<dbReference type="InterPro" id="IPR043502">
    <property type="entry name" value="DNA/RNA_pol_sf"/>
</dbReference>
<protein>
    <recommendedName>
        <fullName evidence="3">DNA-directed DNA polymerase</fullName>
    </recommendedName>
</protein>
<sequence>MTIEICKLLYMDTDSFIYELKCNDVYAEMIKTDISRFDTSEYVVDNNYLIPQANEKKLGFLKDEANEKIVTHFVGLRSKMYTNKVQGGKVVKKSKGVKTNFVKNKIGFEDYLACLKEF</sequence>